<protein>
    <submittedName>
        <fullName evidence="2">Uncharacterized protein</fullName>
    </submittedName>
</protein>
<reference evidence="2 3" key="1">
    <citation type="submission" date="2024-05" db="EMBL/GenBank/DDBJ databases">
        <authorList>
            <person name="Duchaud E."/>
        </authorList>
    </citation>
    <scope>NUCLEOTIDE SEQUENCE [LARGE SCALE GENOMIC DNA]</scope>
    <source>
        <strain evidence="2">Ena-SAMPLE-TAB-13-05-2024-13:56:06:370-140308</strain>
    </source>
</reference>
<evidence type="ECO:0000313" key="3">
    <source>
        <dbReference type="Proteomes" id="UP001497527"/>
    </source>
</evidence>
<feature type="coiled-coil region" evidence="1">
    <location>
        <begin position="32"/>
        <end position="85"/>
    </location>
</feature>
<keyword evidence="3" id="KW-1185">Reference proteome</keyword>
<dbReference type="EMBL" id="CAXJIO010000012">
    <property type="protein sequence ID" value="CAL2103045.1"/>
    <property type="molecule type" value="Genomic_DNA"/>
</dbReference>
<comment type="caution">
    <text evidence="2">The sequence shown here is derived from an EMBL/GenBank/DDBJ whole genome shotgun (WGS) entry which is preliminary data.</text>
</comment>
<accession>A0ABM9PC32</accession>
<gene>
    <name evidence="2" type="ORF">T190423A01A_30159</name>
</gene>
<evidence type="ECO:0000313" key="2">
    <source>
        <dbReference type="EMBL" id="CAL2103045.1"/>
    </source>
</evidence>
<proteinExistence type="predicted"/>
<organism evidence="2 3">
    <name type="scientific">Tenacibaculum polynesiense</name>
    <dbReference type="NCBI Taxonomy" id="3137857"/>
    <lineage>
        <taxon>Bacteria</taxon>
        <taxon>Pseudomonadati</taxon>
        <taxon>Bacteroidota</taxon>
        <taxon>Flavobacteriia</taxon>
        <taxon>Flavobacteriales</taxon>
        <taxon>Flavobacteriaceae</taxon>
        <taxon>Tenacibaculum</taxon>
    </lineage>
</organism>
<dbReference type="RefSeq" id="WP_348716986.1">
    <property type="nucleotide sequence ID" value="NZ_CAXJIO010000012.1"/>
</dbReference>
<sequence length="96" mass="11441">MEMIIKAKKLINSGIIKDELTFQRANIISRNLRLLSKENIEAKETRKALNELLYKYEQANWEDLNSITEEQIIESDKALNQAEQERLFYKKRKELL</sequence>
<evidence type="ECO:0000256" key="1">
    <source>
        <dbReference type="SAM" id="Coils"/>
    </source>
</evidence>
<name>A0ABM9PC32_9FLAO</name>
<dbReference type="Proteomes" id="UP001497527">
    <property type="component" value="Unassembled WGS sequence"/>
</dbReference>
<keyword evidence="1" id="KW-0175">Coiled coil</keyword>